<evidence type="ECO:0000313" key="1">
    <source>
        <dbReference type="EMBL" id="CAB3952693.1"/>
    </source>
</evidence>
<sequence>MNYLIQNSPYPVHVLPAMLRDFADRVVAATQSSYEMVVPVMLAGMSAAVQGVADVKTPYGEIMPTSLFSFVIAKSGDRKSSILKKVMKGFEDFERGKISEHVFPGWENQELIHHQFLIEDATSKGVIDIFKEGASSLFYALDEAALIFNKLDMPYFCKRFDGSAINEVSRTQGTTRLLDRRVALCMLTQDVTFERFFSKKGDVLVESGLMPRMLISQASAHTGIYRWNPLPANEENLERHGFHQRVRELMKKYAKELENTEISREVVCFDKSACELWEQYIKNVDFVLNHHGEWEEIRAFMRRSGELVMRIAAVLQYFTEPGDKIQPWAVQSSIEMVRWHLHEAKRIFGEESLELRIKKDVDLLFKYTIGRYQRTGSKYIEKGELLRYGPKSLRKSDVLDIAIRNLFVMGKLQISKYGRKEIVVINDNYAQGVGEFFNGVLNANW</sequence>
<organism evidence="1 2">
    <name type="scientific">Achromobacter ruhlandii</name>
    <dbReference type="NCBI Taxonomy" id="72557"/>
    <lineage>
        <taxon>Bacteria</taxon>
        <taxon>Pseudomonadati</taxon>
        <taxon>Pseudomonadota</taxon>
        <taxon>Betaproteobacteria</taxon>
        <taxon>Burkholderiales</taxon>
        <taxon>Alcaligenaceae</taxon>
        <taxon>Achromobacter</taxon>
    </lineage>
</organism>
<reference evidence="1 2" key="1">
    <citation type="submission" date="2020-04" db="EMBL/GenBank/DDBJ databases">
        <authorList>
            <person name="De Canck E."/>
        </authorList>
    </citation>
    <scope>NUCLEOTIDE SEQUENCE [LARGE SCALE GENOMIC DNA]</scope>
    <source>
        <strain evidence="1 2">LMG 7053</strain>
    </source>
</reference>
<gene>
    <name evidence="1" type="ORF">LMG7053_03862</name>
</gene>
<protein>
    <recommendedName>
        <fullName evidence="3">DUF3987 domain-containing protein</fullName>
    </recommendedName>
</protein>
<evidence type="ECO:0000313" key="2">
    <source>
        <dbReference type="Proteomes" id="UP000494161"/>
    </source>
</evidence>
<accession>A0ABM8LXQ8</accession>
<dbReference type="EMBL" id="CADILJ010000039">
    <property type="protein sequence ID" value="CAB3952693.1"/>
    <property type="molecule type" value="Genomic_DNA"/>
</dbReference>
<proteinExistence type="predicted"/>
<dbReference type="InterPro" id="IPR025048">
    <property type="entry name" value="DUF3987"/>
</dbReference>
<dbReference type="Proteomes" id="UP000494161">
    <property type="component" value="Unassembled WGS sequence"/>
</dbReference>
<evidence type="ECO:0008006" key="3">
    <source>
        <dbReference type="Google" id="ProtNLM"/>
    </source>
</evidence>
<keyword evidence="2" id="KW-1185">Reference proteome</keyword>
<dbReference type="RefSeq" id="WP_175224217.1">
    <property type="nucleotide sequence ID" value="NZ_CADILJ010000039.1"/>
</dbReference>
<comment type="caution">
    <text evidence="1">The sequence shown here is derived from an EMBL/GenBank/DDBJ whole genome shotgun (WGS) entry which is preliminary data.</text>
</comment>
<dbReference type="Pfam" id="PF13148">
    <property type="entry name" value="DUF3987"/>
    <property type="match status" value="2"/>
</dbReference>
<name>A0ABM8LXQ8_9BURK</name>